<accession>A0A133XZ23</accession>
<dbReference type="AlphaFoldDB" id="A0A133XZ23"/>
<keyword evidence="5 8" id="KW-0663">Pyridoxal phosphate</keyword>
<dbReference type="CDD" id="cd06453">
    <property type="entry name" value="SufS_like"/>
    <property type="match status" value="1"/>
</dbReference>
<dbReference type="Gene3D" id="3.40.640.10">
    <property type="entry name" value="Type I PLP-dependent aspartate aminotransferase-like (Major domain)"/>
    <property type="match status" value="1"/>
</dbReference>
<dbReference type="NCBIfam" id="TIGR01979">
    <property type="entry name" value="sufS"/>
    <property type="match status" value="1"/>
</dbReference>
<reference evidence="10 11" key="1">
    <citation type="submission" date="2016-01" db="EMBL/GenBank/DDBJ databases">
        <authorList>
            <person name="Oliw E.H."/>
        </authorList>
    </citation>
    <scope>NUCLEOTIDE SEQUENCE [LARGE SCALE GENOMIC DNA]</scope>
    <source>
        <strain evidence="10 11">KA00635</strain>
    </source>
</reference>
<dbReference type="InterPro" id="IPR015421">
    <property type="entry name" value="PyrdxlP-dep_Trfase_major"/>
</dbReference>
<dbReference type="PANTHER" id="PTHR43586:SF8">
    <property type="entry name" value="CYSTEINE DESULFURASE 1, CHLOROPLASTIC"/>
    <property type="match status" value="1"/>
</dbReference>
<dbReference type="InterPro" id="IPR000192">
    <property type="entry name" value="Aminotrans_V_dom"/>
</dbReference>
<comment type="function">
    <text evidence="8">Catalyzes the removal of elemental sulfur and selenium atoms from L-cysteine, L-cystine, L-selenocysteine, and L-selenocystine to produce L-alanine.</text>
</comment>
<evidence type="ECO:0000256" key="4">
    <source>
        <dbReference type="ARBA" id="ARBA00022679"/>
    </source>
</evidence>
<dbReference type="SUPFAM" id="SSF53383">
    <property type="entry name" value="PLP-dependent transferases"/>
    <property type="match status" value="1"/>
</dbReference>
<evidence type="ECO:0000256" key="6">
    <source>
        <dbReference type="ARBA" id="ARBA00050776"/>
    </source>
</evidence>
<dbReference type="RefSeq" id="WP_060936895.1">
    <property type="nucleotide sequence ID" value="NZ_JASOZP010000004.1"/>
</dbReference>
<dbReference type="OrthoDB" id="9804366at2"/>
<proteinExistence type="inferred from homology"/>
<dbReference type="InterPro" id="IPR015422">
    <property type="entry name" value="PyrdxlP-dep_Trfase_small"/>
</dbReference>
<gene>
    <name evidence="10" type="ORF">HMPREF3187_01026</name>
</gene>
<evidence type="ECO:0000256" key="3">
    <source>
        <dbReference type="ARBA" id="ARBA00012239"/>
    </source>
</evidence>
<dbReference type="InterPro" id="IPR015424">
    <property type="entry name" value="PyrdxlP-dep_Trfase"/>
</dbReference>
<comment type="cofactor">
    <cofactor evidence="1 7">
        <name>pyridoxal 5'-phosphate</name>
        <dbReference type="ChEBI" id="CHEBI:597326"/>
    </cofactor>
</comment>
<evidence type="ECO:0000256" key="2">
    <source>
        <dbReference type="ARBA" id="ARBA00010447"/>
    </source>
</evidence>
<dbReference type="GO" id="GO:0006534">
    <property type="term" value="P:cysteine metabolic process"/>
    <property type="evidence" value="ECO:0007669"/>
    <property type="project" value="UniProtKB-UniRule"/>
</dbReference>
<keyword evidence="4 8" id="KW-0808">Transferase</keyword>
<dbReference type="GO" id="GO:0031071">
    <property type="term" value="F:cysteine desulfurase activity"/>
    <property type="evidence" value="ECO:0007669"/>
    <property type="project" value="UniProtKB-UniRule"/>
</dbReference>
<dbReference type="PATRIC" id="fig|87541.4.peg.1017"/>
<dbReference type="STRING" id="87541.AWM71_03170"/>
<dbReference type="PIRSF" id="PIRSF005572">
    <property type="entry name" value="NifS"/>
    <property type="match status" value="1"/>
</dbReference>
<evidence type="ECO:0000259" key="9">
    <source>
        <dbReference type="Pfam" id="PF00266"/>
    </source>
</evidence>
<sequence>MNKQLKASFPIFQNPINGQRLVYLDNAATTQKPKEVLEAILSYYKQDNANTYRGVYTLAAIATEAYEEARNKVQDFIHAENGEVVFTKGTTQGLNWVADRFLEKVLKAGDEILISPLEHHSNLLPWQQMAKKRGYLLKYLPMKADGKWSKEDVQAALSKKTKILAIAHVSNVLGSIQDLKELADVIHSNSGYLVVDGAQAVAHLPIDVKQMECDFYCFSGHKMYGPTGIGVLYGKRELLEEMEPAEYGGEMITSVSKYDAKWAELPLKWEAGTQNIAGAIGLGRAIDWIKEQDLSCIHSKEQQLISSALKGLQEIPSVTVYGPKTAKNRCGVISFNLEGVHPHDLATGLDQYGIAIRAGHHCAQPLMKELGITASARISFAVYNTEEDVQIFLQAMKELRNFFQ</sequence>
<evidence type="ECO:0000313" key="11">
    <source>
        <dbReference type="Proteomes" id="UP000070422"/>
    </source>
</evidence>
<dbReference type="Pfam" id="PF00266">
    <property type="entry name" value="Aminotran_5"/>
    <property type="match status" value="1"/>
</dbReference>
<dbReference type="InterPro" id="IPR020578">
    <property type="entry name" value="Aminotrans_V_PyrdxlP_BS"/>
</dbReference>
<organism evidence="10 11">
    <name type="scientific">Aerococcus christensenii</name>
    <dbReference type="NCBI Taxonomy" id="87541"/>
    <lineage>
        <taxon>Bacteria</taxon>
        <taxon>Bacillati</taxon>
        <taxon>Bacillota</taxon>
        <taxon>Bacilli</taxon>
        <taxon>Lactobacillales</taxon>
        <taxon>Aerococcaceae</taxon>
        <taxon>Aerococcus</taxon>
    </lineage>
</organism>
<dbReference type="PANTHER" id="PTHR43586">
    <property type="entry name" value="CYSTEINE DESULFURASE"/>
    <property type="match status" value="1"/>
</dbReference>
<feature type="domain" description="Aminotransferase class V" evidence="9">
    <location>
        <begin position="22"/>
        <end position="392"/>
    </location>
</feature>
<dbReference type="Gene3D" id="3.90.1150.10">
    <property type="entry name" value="Aspartate Aminotransferase, domain 1"/>
    <property type="match status" value="1"/>
</dbReference>
<dbReference type="InterPro" id="IPR016454">
    <property type="entry name" value="Cysteine_dSase"/>
</dbReference>
<comment type="caution">
    <text evidence="10">The sequence shown here is derived from an EMBL/GenBank/DDBJ whole genome shotgun (WGS) entry which is preliminary data.</text>
</comment>
<evidence type="ECO:0000256" key="7">
    <source>
        <dbReference type="RuleBase" id="RU004504"/>
    </source>
</evidence>
<evidence type="ECO:0000313" key="10">
    <source>
        <dbReference type="EMBL" id="KXB36172.1"/>
    </source>
</evidence>
<comment type="similarity">
    <text evidence="2 8">Belongs to the class-V pyridoxal-phosphate-dependent aminotransferase family. Csd subfamily.</text>
</comment>
<dbReference type="InterPro" id="IPR010970">
    <property type="entry name" value="Cys_dSase_SufS"/>
</dbReference>
<comment type="catalytic activity">
    <reaction evidence="6 8">
        <text>(sulfur carrier)-H + L-cysteine = (sulfur carrier)-SH + L-alanine</text>
        <dbReference type="Rhea" id="RHEA:43892"/>
        <dbReference type="Rhea" id="RHEA-COMP:14737"/>
        <dbReference type="Rhea" id="RHEA-COMP:14739"/>
        <dbReference type="ChEBI" id="CHEBI:29917"/>
        <dbReference type="ChEBI" id="CHEBI:35235"/>
        <dbReference type="ChEBI" id="CHEBI:57972"/>
        <dbReference type="ChEBI" id="CHEBI:64428"/>
        <dbReference type="EC" id="2.8.1.7"/>
    </reaction>
</comment>
<protein>
    <recommendedName>
        <fullName evidence="3 8">Cysteine desulfurase</fullName>
        <ecNumber evidence="3 8">2.8.1.7</ecNumber>
    </recommendedName>
</protein>
<dbReference type="EC" id="2.8.1.7" evidence="3 8"/>
<evidence type="ECO:0000256" key="1">
    <source>
        <dbReference type="ARBA" id="ARBA00001933"/>
    </source>
</evidence>
<evidence type="ECO:0000256" key="8">
    <source>
        <dbReference type="RuleBase" id="RU004506"/>
    </source>
</evidence>
<dbReference type="GO" id="GO:0030170">
    <property type="term" value="F:pyridoxal phosphate binding"/>
    <property type="evidence" value="ECO:0007669"/>
    <property type="project" value="UniProtKB-UniRule"/>
</dbReference>
<dbReference type="EMBL" id="LSCQ01000047">
    <property type="protein sequence ID" value="KXB36172.1"/>
    <property type="molecule type" value="Genomic_DNA"/>
</dbReference>
<dbReference type="Proteomes" id="UP000070422">
    <property type="component" value="Unassembled WGS sequence"/>
</dbReference>
<dbReference type="PROSITE" id="PS00595">
    <property type="entry name" value="AA_TRANSFER_CLASS_5"/>
    <property type="match status" value="1"/>
</dbReference>
<evidence type="ECO:0000256" key="5">
    <source>
        <dbReference type="ARBA" id="ARBA00022898"/>
    </source>
</evidence>
<name>A0A133XZ23_9LACT</name>